<feature type="domain" description="KRAB" evidence="14">
    <location>
        <begin position="1"/>
        <end position="62"/>
    </location>
</feature>
<accession>A0A9Q0XKE6</accession>
<dbReference type="PROSITE" id="PS50157">
    <property type="entry name" value="ZINC_FINGER_C2H2_2"/>
    <property type="match status" value="11"/>
</dbReference>
<dbReference type="FunFam" id="3.30.160.60:FF:000087">
    <property type="entry name" value="Zinc finger protein 354B"/>
    <property type="match status" value="1"/>
</dbReference>
<protein>
    <recommendedName>
        <fullName evidence="17">Zinc finger protein 436-like</fullName>
    </recommendedName>
</protein>
<keyword evidence="16" id="KW-1185">Reference proteome</keyword>
<evidence type="ECO:0000256" key="5">
    <source>
        <dbReference type="ARBA" id="ARBA00022771"/>
    </source>
</evidence>
<feature type="domain" description="C2H2-type" evidence="13">
    <location>
        <begin position="395"/>
        <end position="422"/>
    </location>
</feature>
<evidence type="ECO:0000256" key="7">
    <source>
        <dbReference type="ARBA" id="ARBA00023015"/>
    </source>
</evidence>
<dbReference type="PANTHER" id="PTHR24379:SF127">
    <property type="entry name" value="BLOODY FINGERS-RELATED"/>
    <property type="match status" value="1"/>
</dbReference>
<keyword evidence="5 11" id="KW-0863">Zinc-finger</keyword>
<dbReference type="Gene3D" id="3.30.160.60">
    <property type="entry name" value="Classic Zinc Finger"/>
    <property type="match status" value="10"/>
</dbReference>
<evidence type="ECO:0000256" key="12">
    <source>
        <dbReference type="SAM" id="MobiDB-lite"/>
    </source>
</evidence>
<name>A0A9Q0XKE6_9SAUR</name>
<feature type="compositionally biased region" description="Acidic residues" evidence="12">
    <location>
        <begin position="67"/>
        <end position="79"/>
    </location>
</feature>
<feature type="domain" description="C2H2-type" evidence="13">
    <location>
        <begin position="310"/>
        <end position="337"/>
    </location>
</feature>
<dbReference type="FunFam" id="3.30.160.60:FF:000355">
    <property type="entry name" value="zinc finger and SCAN domain-containing protein 20 isoform X1"/>
    <property type="match status" value="1"/>
</dbReference>
<dbReference type="GO" id="GO:0008270">
    <property type="term" value="F:zinc ion binding"/>
    <property type="evidence" value="ECO:0007669"/>
    <property type="project" value="UniProtKB-KW"/>
</dbReference>
<feature type="domain" description="C2H2-type" evidence="13">
    <location>
        <begin position="367"/>
        <end position="394"/>
    </location>
</feature>
<evidence type="ECO:0000259" key="13">
    <source>
        <dbReference type="PROSITE" id="PS50157"/>
    </source>
</evidence>
<dbReference type="FunFam" id="3.30.160.60:FF:000464">
    <property type="entry name" value="Zinc finger and SCAN domain containing 25"/>
    <property type="match status" value="1"/>
</dbReference>
<feature type="domain" description="C2H2-type" evidence="13">
    <location>
        <begin position="339"/>
        <end position="366"/>
    </location>
</feature>
<sequence length="501" mass="56094">MEDEWLVAESKQKPVYRQNHRETCESLVALSPPSSKPNEIFLVEDEEEPCILEPENTRRGNKGEGLGSEEEEVSDEDDVQQQGSPQMVELDTSMVSGNCKSLRWRVVQQAGGGKVLAGEGPPIMVLQKGYQCEDCGKVFSCSSHYSKHRRTHTGERPFRCGDCGKSFNVSSNLYRHQRAHANAGANPVAPTPSLLPSRGLPYQCAECGRCFRRNTELVTHQRLHTGRLPFHFSTTLHFDEHQRTHRGRKPYKCTLCGKAFADGLALVKHQRLHLIGGDQSHQCSECGQSFGGRSQLARHRRLHGTADKPYGCGECGQSFGSRGQLAQHRRLHISADKPYHCGECGLSFTWSSHWERHRRIHTGERPYSCGDCGKRFGRTSHLYRHQRTHAGGQPHICPDCGKSFNSTLHFQRHQHTHHLDPDHTPLPAHACGDCGMPFADASALLKHQCLQAGEGPYPCPQCGRHLHGSSHFYRHLQSHAHQAGETMLLPVSTQCKENEPC</sequence>
<keyword evidence="6" id="KW-0862">Zinc</keyword>
<feature type="domain" description="C2H2-type" evidence="13">
    <location>
        <begin position="457"/>
        <end position="484"/>
    </location>
</feature>
<dbReference type="GO" id="GO:0000981">
    <property type="term" value="F:DNA-binding transcription factor activity, RNA polymerase II-specific"/>
    <property type="evidence" value="ECO:0007669"/>
    <property type="project" value="TreeGrafter"/>
</dbReference>
<dbReference type="Pfam" id="PF00096">
    <property type="entry name" value="zf-C2H2"/>
    <property type="match status" value="10"/>
</dbReference>
<comment type="subcellular location">
    <subcellularLocation>
        <location evidence="1">Nucleus</location>
    </subcellularLocation>
</comment>
<organism evidence="15 16">
    <name type="scientific">Phrynocephalus forsythii</name>
    <dbReference type="NCBI Taxonomy" id="171643"/>
    <lineage>
        <taxon>Eukaryota</taxon>
        <taxon>Metazoa</taxon>
        <taxon>Chordata</taxon>
        <taxon>Craniata</taxon>
        <taxon>Vertebrata</taxon>
        <taxon>Euteleostomi</taxon>
        <taxon>Lepidosauria</taxon>
        <taxon>Squamata</taxon>
        <taxon>Bifurcata</taxon>
        <taxon>Unidentata</taxon>
        <taxon>Episquamata</taxon>
        <taxon>Toxicofera</taxon>
        <taxon>Iguania</taxon>
        <taxon>Acrodonta</taxon>
        <taxon>Agamidae</taxon>
        <taxon>Agaminae</taxon>
        <taxon>Phrynocephalus</taxon>
    </lineage>
</organism>
<comment type="similarity">
    <text evidence="2">Belongs to the krueppel C2H2-type zinc-finger protein family.</text>
</comment>
<evidence type="ECO:0000256" key="3">
    <source>
        <dbReference type="ARBA" id="ARBA00022723"/>
    </source>
</evidence>
<dbReference type="InterPro" id="IPR013087">
    <property type="entry name" value="Znf_C2H2_type"/>
</dbReference>
<keyword evidence="7" id="KW-0805">Transcription regulation</keyword>
<dbReference type="PANTHER" id="PTHR24379">
    <property type="entry name" value="KRAB AND ZINC FINGER DOMAIN-CONTAINING"/>
    <property type="match status" value="1"/>
</dbReference>
<dbReference type="PROSITE" id="PS50805">
    <property type="entry name" value="KRAB"/>
    <property type="match status" value="1"/>
</dbReference>
<proteinExistence type="inferred from homology"/>
<feature type="domain" description="C2H2-type" evidence="13">
    <location>
        <begin position="281"/>
        <end position="309"/>
    </location>
</feature>
<keyword evidence="10" id="KW-0539">Nucleus</keyword>
<feature type="region of interest" description="Disordered" evidence="12">
    <location>
        <begin position="46"/>
        <end position="83"/>
    </location>
</feature>
<feature type="domain" description="C2H2-type" evidence="13">
    <location>
        <begin position="429"/>
        <end position="456"/>
    </location>
</feature>
<evidence type="ECO:0000256" key="8">
    <source>
        <dbReference type="ARBA" id="ARBA00023125"/>
    </source>
</evidence>
<evidence type="ECO:0000256" key="1">
    <source>
        <dbReference type="ARBA" id="ARBA00004123"/>
    </source>
</evidence>
<feature type="domain" description="C2H2-type" evidence="13">
    <location>
        <begin position="251"/>
        <end position="273"/>
    </location>
</feature>
<dbReference type="GO" id="GO:0000977">
    <property type="term" value="F:RNA polymerase II transcription regulatory region sequence-specific DNA binding"/>
    <property type="evidence" value="ECO:0007669"/>
    <property type="project" value="TreeGrafter"/>
</dbReference>
<gene>
    <name evidence="15" type="ORF">JRQ81_003348</name>
</gene>
<dbReference type="FunFam" id="3.30.160.60:FF:000111">
    <property type="entry name" value="GLI family zinc finger 4"/>
    <property type="match status" value="1"/>
</dbReference>
<keyword evidence="8" id="KW-0238">DNA-binding</keyword>
<dbReference type="FunFam" id="3.30.160.60:FF:000342">
    <property type="entry name" value="zinc finger protein 394"/>
    <property type="match status" value="1"/>
</dbReference>
<dbReference type="InterPro" id="IPR036236">
    <property type="entry name" value="Znf_C2H2_sf"/>
</dbReference>
<feature type="domain" description="C2H2-type" evidence="13">
    <location>
        <begin position="130"/>
        <end position="157"/>
    </location>
</feature>
<dbReference type="SMART" id="SM00355">
    <property type="entry name" value="ZnF_C2H2"/>
    <property type="match status" value="11"/>
</dbReference>
<dbReference type="FunFam" id="3.30.160.60:FF:002343">
    <property type="entry name" value="Zinc finger protein 33A"/>
    <property type="match status" value="1"/>
</dbReference>
<reference evidence="15" key="1">
    <citation type="journal article" date="2023" name="DNA Res.">
        <title>Chromosome-level genome assembly of Phrynocephalus forsythii using third-generation DNA sequencing and Hi-C analysis.</title>
        <authorList>
            <person name="Qi Y."/>
            <person name="Zhao W."/>
            <person name="Zhao Y."/>
            <person name="Niu C."/>
            <person name="Cao S."/>
            <person name="Zhang Y."/>
        </authorList>
    </citation>
    <scope>NUCLEOTIDE SEQUENCE</scope>
    <source>
        <tissue evidence="15">Muscle</tissue>
    </source>
</reference>
<evidence type="ECO:0000256" key="6">
    <source>
        <dbReference type="ARBA" id="ARBA00022833"/>
    </source>
</evidence>
<dbReference type="GO" id="GO:0005634">
    <property type="term" value="C:nucleus"/>
    <property type="evidence" value="ECO:0007669"/>
    <property type="project" value="UniProtKB-SubCell"/>
</dbReference>
<feature type="domain" description="C2H2-type" evidence="13">
    <location>
        <begin position="202"/>
        <end position="229"/>
    </location>
</feature>
<comment type="caution">
    <text evidence="15">The sequence shown here is derived from an EMBL/GenBank/DDBJ whole genome shotgun (WGS) entry which is preliminary data.</text>
</comment>
<dbReference type="FunFam" id="3.30.160.60:FF:003144">
    <property type="entry name" value="Zinc finger protein 789"/>
    <property type="match status" value="1"/>
</dbReference>
<keyword evidence="4" id="KW-0677">Repeat</keyword>
<dbReference type="OrthoDB" id="6077919at2759"/>
<dbReference type="FunFam" id="3.30.160.60:FF:000690">
    <property type="entry name" value="Zinc finger protein 354C"/>
    <property type="match status" value="1"/>
</dbReference>
<evidence type="ECO:0008006" key="17">
    <source>
        <dbReference type="Google" id="ProtNLM"/>
    </source>
</evidence>
<evidence type="ECO:0000256" key="10">
    <source>
        <dbReference type="ARBA" id="ARBA00023242"/>
    </source>
</evidence>
<keyword evidence="9" id="KW-0804">Transcription</keyword>
<keyword evidence="3" id="KW-0479">Metal-binding</keyword>
<evidence type="ECO:0000313" key="16">
    <source>
        <dbReference type="Proteomes" id="UP001142489"/>
    </source>
</evidence>
<dbReference type="PROSITE" id="PS00028">
    <property type="entry name" value="ZINC_FINGER_C2H2_1"/>
    <property type="match status" value="10"/>
</dbReference>
<evidence type="ECO:0000259" key="14">
    <source>
        <dbReference type="PROSITE" id="PS50805"/>
    </source>
</evidence>
<dbReference type="InterPro" id="IPR001909">
    <property type="entry name" value="KRAB"/>
</dbReference>
<evidence type="ECO:0000256" key="4">
    <source>
        <dbReference type="ARBA" id="ARBA00022737"/>
    </source>
</evidence>
<dbReference type="EMBL" id="JAPFRF010000011">
    <property type="protein sequence ID" value="KAJ7317186.1"/>
    <property type="molecule type" value="Genomic_DNA"/>
</dbReference>
<dbReference type="Proteomes" id="UP001142489">
    <property type="component" value="Unassembled WGS sequence"/>
</dbReference>
<evidence type="ECO:0000256" key="2">
    <source>
        <dbReference type="ARBA" id="ARBA00006991"/>
    </source>
</evidence>
<feature type="domain" description="C2H2-type" evidence="13">
    <location>
        <begin position="158"/>
        <end position="185"/>
    </location>
</feature>
<dbReference type="SUPFAM" id="SSF57667">
    <property type="entry name" value="beta-beta-alpha zinc fingers"/>
    <property type="match status" value="7"/>
</dbReference>
<dbReference type="AlphaFoldDB" id="A0A9Q0XKE6"/>
<evidence type="ECO:0000256" key="11">
    <source>
        <dbReference type="PROSITE-ProRule" id="PRU00042"/>
    </source>
</evidence>
<evidence type="ECO:0000256" key="9">
    <source>
        <dbReference type="ARBA" id="ARBA00023163"/>
    </source>
</evidence>
<evidence type="ECO:0000313" key="15">
    <source>
        <dbReference type="EMBL" id="KAJ7317186.1"/>
    </source>
</evidence>